<reference evidence="4" key="1">
    <citation type="submission" date="2016-06" db="UniProtKB">
        <authorList>
            <consortium name="WormBaseParasite"/>
        </authorList>
    </citation>
    <scope>IDENTIFICATION</scope>
</reference>
<proteinExistence type="predicted"/>
<dbReference type="WBParaSite" id="OFLC_0000941701-mRNA-1">
    <property type="protein sequence ID" value="OFLC_0000941701-mRNA-1"/>
    <property type="gene ID" value="OFLC_0000941701"/>
</dbReference>
<dbReference type="InterPro" id="IPR002223">
    <property type="entry name" value="Kunitz_BPTI"/>
</dbReference>
<evidence type="ECO:0000313" key="3">
    <source>
        <dbReference type="Proteomes" id="UP000267606"/>
    </source>
</evidence>
<dbReference type="SUPFAM" id="SSF57362">
    <property type="entry name" value="BPTI-like"/>
    <property type="match status" value="1"/>
</dbReference>
<dbReference type="Proteomes" id="UP000267606">
    <property type="component" value="Unassembled WGS sequence"/>
</dbReference>
<dbReference type="InterPro" id="IPR020901">
    <property type="entry name" value="Prtase_inh_Kunz-CS"/>
</dbReference>
<sequence>FYFDDETGWCLPFRYEGCGGNENRFADLEACLSNKKDYGWCALKAKAHENNESNTVICSGPSAISCPEKYICRHVAFFGICCPKKTEEMFAKNSNPICAKGNLVKFDSGGFSRALLGKSCSDMFCPENSKCFQQEIFAYCCN</sequence>
<dbReference type="InterPro" id="IPR052861">
    <property type="entry name" value="BPTI/Kunitz_domain"/>
</dbReference>
<evidence type="ECO:0000313" key="4">
    <source>
        <dbReference type="WBParaSite" id="OFLC_0000941701-mRNA-1"/>
    </source>
</evidence>
<dbReference type="PANTHER" id="PTHR47248">
    <property type="entry name" value="PROTEIN CBG06772"/>
    <property type="match status" value="1"/>
</dbReference>
<gene>
    <name evidence="2" type="ORF">OFLC_LOCUS9421</name>
</gene>
<feature type="domain" description="BPTI/Kunitz inhibitor" evidence="1">
    <location>
        <begin position="1"/>
        <end position="35"/>
    </location>
</feature>
<dbReference type="Pfam" id="PF00014">
    <property type="entry name" value="Kunitz_BPTI"/>
    <property type="match status" value="1"/>
</dbReference>
<dbReference type="AlphaFoldDB" id="A0A183HPK6"/>
<protein>
    <submittedName>
        <fullName evidence="4">BPTI/Kunitz inhibitor domain-containing protein</fullName>
    </submittedName>
</protein>
<dbReference type="PROSITE" id="PS50279">
    <property type="entry name" value="BPTI_KUNITZ_2"/>
    <property type="match status" value="1"/>
</dbReference>
<keyword evidence="3" id="KW-1185">Reference proteome</keyword>
<evidence type="ECO:0000313" key="2">
    <source>
        <dbReference type="EMBL" id="VDO60454.1"/>
    </source>
</evidence>
<dbReference type="PROSITE" id="PS00280">
    <property type="entry name" value="BPTI_KUNITZ_1"/>
    <property type="match status" value="1"/>
</dbReference>
<dbReference type="STRING" id="387005.A0A183HPK6"/>
<dbReference type="Gene3D" id="4.10.410.10">
    <property type="entry name" value="Pancreatic trypsin inhibitor Kunitz domain"/>
    <property type="match status" value="1"/>
</dbReference>
<organism evidence="4">
    <name type="scientific">Onchocerca flexuosa</name>
    <dbReference type="NCBI Taxonomy" id="387005"/>
    <lineage>
        <taxon>Eukaryota</taxon>
        <taxon>Metazoa</taxon>
        <taxon>Ecdysozoa</taxon>
        <taxon>Nematoda</taxon>
        <taxon>Chromadorea</taxon>
        <taxon>Rhabditida</taxon>
        <taxon>Spirurina</taxon>
        <taxon>Spiruromorpha</taxon>
        <taxon>Filarioidea</taxon>
        <taxon>Onchocercidae</taxon>
        <taxon>Onchocerca</taxon>
    </lineage>
</organism>
<name>A0A183HPK6_9BILA</name>
<dbReference type="EMBL" id="UZAJ01011524">
    <property type="protein sequence ID" value="VDO60454.1"/>
    <property type="molecule type" value="Genomic_DNA"/>
</dbReference>
<evidence type="ECO:0000259" key="1">
    <source>
        <dbReference type="PROSITE" id="PS50279"/>
    </source>
</evidence>
<accession>A0A183HPK6</accession>
<dbReference type="PANTHER" id="PTHR47248:SF2">
    <property type="entry name" value="BPTI_KUNITZ INHIBITOR DOMAIN-CONTAINING PROTEIN"/>
    <property type="match status" value="1"/>
</dbReference>
<dbReference type="InterPro" id="IPR036880">
    <property type="entry name" value="Kunitz_BPTI_sf"/>
</dbReference>
<dbReference type="GO" id="GO:0004867">
    <property type="term" value="F:serine-type endopeptidase inhibitor activity"/>
    <property type="evidence" value="ECO:0007669"/>
    <property type="project" value="InterPro"/>
</dbReference>
<reference evidence="2 3" key="2">
    <citation type="submission" date="2018-11" db="EMBL/GenBank/DDBJ databases">
        <authorList>
            <consortium name="Pathogen Informatics"/>
        </authorList>
    </citation>
    <scope>NUCLEOTIDE SEQUENCE [LARGE SCALE GENOMIC DNA]</scope>
</reference>